<keyword evidence="2 7" id="KW-0813">Transport</keyword>
<comment type="cofactor">
    <cofactor evidence="7">
        <name>heme b</name>
        <dbReference type="ChEBI" id="CHEBI:60344"/>
    </cofactor>
    <text evidence="7">Binds 1 heme b (iron(II)-protoporphyrin IX) group per subunit.</text>
</comment>
<dbReference type="GO" id="GO:0005886">
    <property type="term" value="C:plasma membrane"/>
    <property type="evidence" value="ECO:0007669"/>
    <property type="project" value="UniProtKB-SubCell"/>
</dbReference>
<feature type="transmembrane region" description="Helical" evidence="7">
    <location>
        <begin position="12"/>
        <end position="32"/>
    </location>
</feature>
<keyword evidence="7" id="KW-0288">FMN</keyword>
<dbReference type="GO" id="GO:0020037">
    <property type="term" value="F:heme binding"/>
    <property type="evidence" value="ECO:0007669"/>
    <property type="project" value="UniProtKB-UniRule"/>
</dbReference>
<dbReference type="PANTHER" id="PTHR36964:SF1">
    <property type="entry name" value="PROTEIN-METHIONINE-SULFOXIDE REDUCTASE HEME-BINDING SUBUNIT MSRQ"/>
    <property type="match status" value="1"/>
</dbReference>
<dbReference type="NCBIfam" id="NF003833">
    <property type="entry name" value="PRK05419.1-5"/>
    <property type="match status" value="1"/>
</dbReference>
<comment type="subunit">
    <text evidence="7">Heterodimer of a catalytic subunit (MsrP) and a heme-binding subunit (MsrQ).</text>
</comment>
<dbReference type="EMBL" id="CP017781">
    <property type="protein sequence ID" value="AOZ70749.1"/>
    <property type="molecule type" value="Genomic_DNA"/>
</dbReference>
<feature type="transmembrane region" description="Helical" evidence="7">
    <location>
        <begin position="179"/>
        <end position="197"/>
    </location>
</feature>
<keyword evidence="7" id="KW-0349">Heme</keyword>
<keyword evidence="3 7" id="KW-0812">Transmembrane</keyword>
<keyword evidence="7" id="KW-0285">Flavoprotein</keyword>
<evidence type="ECO:0000256" key="3">
    <source>
        <dbReference type="ARBA" id="ARBA00022692"/>
    </source>
</evidence>
<feature type="transmembrane region" description="Helical" evidence="7">
    <location>
        <begin position="119"/>
        <end position="138"/>
    </location>
</feature>
<feature type="transmembrane region" description="Helical" evidence="7">
    <location>
        <begin position="150"/>
        <end position="167"/>
    </location>
</feature>
<dbReference type="KEGG" id="rhp:LPB142_16620"/>
<organism evidence="9 10">
    <name type="scientific">Rhodobacter xanthinilyticus</name>
    <dbReference type="NCBI Taxonomy" id="1850250"/>
    <lineage>
        <taxon>Bacteria</taxon>
        <taxon>Pseudomonadati</taxon>
        <taxon>Pseudomonadota</taxon>
        <taxon>Alphaproteobacteria</taxon>
        <taxon>Rhodobacterales</taxon>
        <taxon>Rhodobacter group</taxon>
        <taxon>Rhodobacter</taxon>
    </lineage>
</organism>
<evidence type="ECO:0000256" key="2">
    <source>
        <dbReference type="ARBA" id="ARBA00022448"/>
    </source>
</evidence>
<proteinExistence type="inferred from homology"/>
<dbReference type="PANTHER" id="PTHR36964">
    <property type="entry name" value="PROTEIN-METHIONINE-SULFOXIDE REDUCTASE HEME-BINDING SUBUNIT MSRQ"/>
    <property type="match status" value="1"/>
</dbReference>
<evidence type="ECO:0000259" key="8">
    <source>
        <dbReference type="Pfam" id="PF01794"/>
    </source>
</evidence>
<dbReference type="GO" id="GO:0016679">
    <property type="term" value="F:oxidoreductase activity, acting on diphenols and related substances as donors"/>
    <property type="evidence" value="ECO:0007669"/>
    <property type="project" value="TreeGrafter"/>
</dbReference>
<dbReference type="Proteomes" id="UP000176562">
    <property type="component" value="Chromosome"/>
</dbReference>
<sequence length="200" mass="22110">MIGAVNGALRRVPVWAVYLAGLLPLCWIIWLTLAGGIGVDPVKAIEHRLGKVALWFLIGGLAVTPLRRIAGLNLIRFRRALGLTAFLYVCLHALAWIWFDMGLLWAQAAADLVKRPYLLFGMVALALIVPLALTSNTASVRRLGPAWRRLHWLTYPAVALGVVHYLWQMKVISTEGWLWAAALAGLLVLRLPGLARLRLV</sequence>
<comment type="cofactor">
    <cofactor evidence="7">
        <name>FMN</name>
        <dbReference type="ChEBI" id="CHEBI:58210"/>
    </cofactor>
    <text evidence="7">Binds 1 FMN per subunit.</text>
</comment>
<evidence type="ECO:0000256" key="7">
    <source>
        <dbReference type="HAMAP-Rule" id="MF_01207"/>
    </source>
</evidence>
<evidence type="ECO:0000256" key="5">
    <source>
        <dbReference type="ARBA" id="ARBA00023004"/>
    </source>
</evidence>
<comment type="function">
    <text evidence="7">Part of the MsrPQ system that repairs oxidized periplasmic proteins containing methionine sulfoxide residues (Met-O), using respiratory chain electrons. Thus protects these proteins from oxidative-stress damage caused by reactive species of oxygen and chlorine generated by the host defense mechanisms. MsrPQ is essential for the maintenance of envelope integrity under bleach stress, rescuing a wide series of structurally unrelated periplasmic proteins from methionine oxidation. MsrQ provides electrons for reduction to the reductase catalytic subunit MsrP, using the quinone pool of the respiratory chain.</text>
</comment>
<dbReference type="InterPro" id="IPR022837">
    <property type="entry name" value="MsrQ-like"/>
</dbReference>
<evidence type="ECO:0000256" key="1">
    <source>
        <dbReference type="ARBA" id="ARBA00004141"/>
    </source>
</evidence>
<keyword evidence="7" id="KW-0479">Metal-binding</keyword>
<keyword evidence="7" id="KW-1003">Cell membrane</keyword>
<evidence type="ECO:0000313" key="10">
    <source>
        <dbReference type="Proteomes" id="UP000176562"/>
    </source>
</evidence>
<dbReference type="GO" id="GO:0009055">
    <property type="term" value="F:electron transfer activity"/>
    <property type="evidence" value="ECO:0007669"/>
    <property type="project" value="UniProtKB-UniRule"/>
</dbReference>
<name>A0A1D9MG60_9RHOB</name>
<keyword evidence="6 7" id="KW-0472">Membrane</keyword>
<comment type="similarity">
    <text evidence="7">Belongs to the MsrQ family.</text>
</comment>
<keyword evidence="4 7" id="KW-1133">Transmembrane helix</keyword>
<dbReference type="GO" id="GO:0010181">
    <property type="term" value="F:FMN binding"/>
    <property type="evidence" value="ECO:0007669"/>
    <property type="project" value="UniProtKB-UniRule"/>
</dbReference>
<protein>
    <recommendedName>
        <fullName evidence="7">Protein-methionine-sulfoxide reductase heme-binding subunit MsrQ</fullName>
    </recommendedName>
    <alternativeName>
        <fullName evidence="7">Flavocytochrome MsrQ</fullName>
    </alternativeName>
</protein>
<evidence type="ECO:0000256" key="6">
    <source>
        <dbReference type="ARBA" id="ARBA00023136"/>
    </source>
</evidence>
<dbReference type="STRING" id="1850250.LPB142_16620"/>
<accession>A0A1D9MG60</accession>
<comment type="subcellular location">
    <subcellularLocation>
        <location evidence="7">Cell membrane</location>
        <topology evidence="7">Multi-pass membrane protein</topology>
    </subcellularLocation>
    <subcellularLocation>
        <location evidence="1">Membrane</location>
        <topology evidence="1">Multi-pass membrane protein</topology>
    </subcellularLocation>
</comment>
<feature type="transmembrane region" description="Helical" evidence="7">
    <location>
        <begin position="52"/>
        <end position="69"/>
    </location>
</feature>
<feature type="transmembrane region" description="Helical" evidence="7">
    <location>
        <begin position="81"/>
        <end position="99"/>
    </location>
</feature>
<dbReference type="Pfam" id="PF01794">
    <property type="entry name" value="Ferric_reduct"/>
    <property type="match status" value="1"/>
</dbReference>
<reference evidence="9 10" key="1">
    <citation type="submission" date="2016-10" db="EMBL/GenBank/DDBJ databases">
        <title>Rhodobacter sp. LPB0142, isolated from sea water.</title>
        <authorList>
            <person name="Kim E."/>
            <person name="Yi H."/>
        </authorList>
    </citation>
    <scope>NUCLEOTIDE SEQUENCE [LARGE SCALE GENOMIC DNA]</scope>
    <source>
        <strain evidence="9 10">LPB0142</strain>
    </source>
</reference>
<dbReference type="GO" id="GO:0030091">
    <property type="term" value="P:protein repair"/>
    <property type="evidence" value="ECO:0007669"/>
    <property type="project" value="UniProtKB-UniRule"/>
</dbReference>
<keyword evidence="10" id="KW-1185">Reference proteome</keyword>
<dbReference type="AlphaFoldDB" id="A0A1D9MG60"/>
<keyword evidence="5 7" id="KW-0408">Iron</keyword>
<evidence type="ECO:0000256" key="4">
    <source>
        <dbReference type="ARBA" id="ARBA00022989"/>
    </source>
</evidence>
<dbReference type="GO" id="GO:0046872">
    <property type="term" value="F:metal ion binding"/>
    <property type="evidence" value="ECO:0007669"/>
    <property type="project" value="UniProtKB-KW"/>
</dbReference>
<feature type="domain" description="Ferric oxidoreductase" evidence="8">
    <location>
        <begin position="61"/>
        <end position="162"/>
    </location>
</feature>
<keyword evidence="7" id="KW-0249">Electron transport</keyword>
<dbReference type="InterPro" id="IPR013130">
    <property type="entry name" value="Fe3_Rdtase_TM_dom"/>
</dbReference>
<dbReference type="HAMAP" id="MF_01207">
    <property type="entry name" value="MsrQ"/>
    <property type="match status" value="1"/>
</dbReference>
<dbReference type="RefSeq" id="WP_071167044.1">
    <property type="nucleotide sequence ID" value="NZ_CP017781.1"/>
</dbReference>
<evidence type="ECO:0000313" key="9">
    <source>
        <dbReference type="EMBL" id="AOZ70749.1"/>
    </source>
</evidence>
<gene>
    <name evidence="7" type="primary">msrQ</name>
    <name evidence="9" type="ORF">LPB142_16620</name>
</gene>